<keyword evidence="6" id="KW-0282">Flagellum</keyword>
<comment type="caution">
    <text evidence="6">The sequence shown here is derived from an EMBL/GenBank/DDBJ whole genome shotgun (WGS) entry which is preliminary data.</text>
</comment>
<evidence type="ECO:0000256" key="2">
    <source>
        <dbReference type="ARBA" id="ARBA00023143"/>
    </source>
</evidence>
<accession>A0ABX2ENG2</accession>
<name>A0ABX2ENG2_9BURK</name>
<evidence type="ECO:0000313" key="7">
    <source>
        <dbReference type="Proteomes" id="UP000737171"/>
    </source>
</evidence>
<evidence type="ECO:0000259" key="5">
    <source>
        <dbReference type="Pfam" id="PF00700"/>
    </source>
</evidence>
<evidence type="ECO:0000256" key="3">
    <source>
        <dbReference type="RuleBase" id="RU362073"/>
    </source>
</evidence>
<keyword evidence="2 3" id="KW-0975">Bacterial flagellum</keyword>
<dbReference type="Pfam" id="PF00700">
    <property type="entry name" value="Flagellin_C"/>
    <property type="match status" value="1"/>
</dbReference>
<keyword evidence="7" id="KW-1185">Reference proteome</keyword>
<dbReference type="RefSeq" id="WP_173128773.1">
    <property type="nucleotide sequence ID" value="NZ_JABRWJ010000008.1"/>
</dbReference>
<dbReference type="InterPro" id="IPR046358">
    <property type="entry name" value="Flagellin_C"/>
</dbReference>
<dbReference type="Gene3D" id="6.10.10.10">
    <property type="entry name" value="Flagellar export chaperone, C-terminal domain"/>
    <property type="match status" value="1"/>
</dbReference>
<comment type="subcellular location">
    <subcellularLocation>
        <location evidence="3">Secreted</location>
    </subcellularLocation>
    <subcellularLocation>
        <location evidence="3">Bacterial flagellum</location>
    </subcellularLocation>
</comment>
<feature type="domain" description="Flagellin C-terminal" evidence="5">
    <location>
        <begin position="201"/>
        <end position="286"/>
    </location>
</feature>
<comment type="function">
    <text evidence="3">Flagellin is the subunit protein which polymerizes to form the filaments of bacterial flagella.</text>
</comment>
<dbReference type="Gene3D" id="1.20.1330.10">
    <property type="entry name" value="f41 fragment of flagellin, N-terminal domain"/>
    <property type="match status" value="1"/>
</dbReference>
<comment type="similarity">
    <text evidence="1 3">Belongs to the bacterial flagellin family.</text>
</comment>
<proteinExistence type="inferred from homology"/>
<dbReference type="PANTHER" id="PTHR42792:SF2">
    <property type="entry name" value="FLAGELLIN"/>
    <property type="match status" value="1"/>
</dbReference>
<keyword evidence="6" id="KW-0966">Cell projection</keyword>
<evidence type="ECO:0000256" key="1">
    <source>
        <dbReference type="ARBA" id="ARBA00005709"/>
    </source>
</evidence>
<evidence type="ECO:0000259" key="4">
    <source>
        <dbReference type="Pfam" id="PF00669"/>
    </source>
</evidence>
<dbReference type="Proteomes" id="UP000737171">
    <property type="component" value="Unassembled WGS sequence"/>
</dbReference>
<organism evidence="6 7">
    <name type="scientific">Pseudaquabacterium terrae</name>
    <dbReference type="NCBI Taxonomy" id="2732868"/>
    <lineage>
        <taxon>Bacteria</taxon>
        <taxon>Pseudomonadati</taxon>
        <taxon>Pseudomonadota</taxon>
        <taxon>Betaproteobacteria</taxon>
        <taxon>Burkholderiales</taxon>
        <taxon>Sphaerotilaceae</taxon>
        <taxon>Pseudaquabacterium</taxon>
    </lineage>
</organism>
<dbReference type="InterPro" id="IPR001029">
    <property type="entry name" value="Flagellin_N"/>
</dbReference>
<dbReference type="InterPro" id="IPR042187">
    <property type="entry name" value="Flagellin_C_sub2"/>
</dbReference>
<dbReference type="SUPFAM" id="SSF64518">
    <property type="entry name" value="Phase 1 flagellin"/>
    <property type="match status" value="1"/>
</dbReference>
<sequence length="288" mass="30064">MPQTINTNIASLNAQRNMNASQSSLANAMQRLSSGLRVNSAKDDAAGLAIAERMNAQVRGMNVAIRNANDGISLAQTAEGALGKTADALQRMRELAVQASNATNSNDDKDSLDQEFGQLAQEVQRVLNGTTFNSKNILAADAGAQAFQIGANTTTNDSITVTTVDMTIDGTITAVAGTDNAGTGRAVIDNTANAAAINTVIDNIDTALDTINSQRAIFGATQSRFDAVISNLQISVENQSAARARIMDADFAAETAALSRAQILQQAGNAMIAQANQLPQQVLKLLQG</sequence>
<evidence type="ECO:0000313" key="6">
    <source>
        <dbReference type="EMBL" id="NRF70212.1"/>
    </source>
</evidence>
<dbReference type="InterPro" id="IPR001492">
    <property type="entry name" value="Flagellin"/>
</dbReference>
<feature type="domain" description="Flagellin N-terminal" evidence="4">
    <location>
        <begin position="5"/>
        <end position="140"/>
    </location>
</feature>
<dbReference type="PANTHER" id="PTHR42792">
    <property type="entry name" value="FLAGELLIN"/>
    <property type="match status" value="1"/>
</dbReference>
<gene>
    <name evidence="6" type="ORF">HLB44_24700</name>
</gene>
<keyword evidence="3" id="KW-0964">Secreted</keyword>
<dbReference type="Pfam" id="PF00669">
    <property type="entry name" value="Flagellin_N"/>
    <property type="match status" value="1"/>
</dbReference>
<dbReference type="PRINTS" id="PR00207">
    <property type="entry name" value="FLAGELLIN"/>
</dbReference>
<protein>
    <recommendedName>
        <fullName evidence="3">Flagellin</fullName>
    </recommendedName>
</protein>
<reference evidence="6 7" key="1">
    <citation type="submission" date="2020-05" db="EMBL/GenBank/DDBJ databases">
        <title>Aquincola sp. isolate from soil.</title>
        <authorList>
            <person name="Han J."/>
            <person name="Kim D.-U."/>
        </authorList>
    </citation>
    <scope>NUCLEOTIDE SEQUENCE [LARGE SCALE GENOMIC DNA]</scope>
    <source>
        <strain evidence="6 7">S2</strain>
    </source>
</reference>
<keyword evidence="6" id="KW-0969">Cilium</keyword>
<dbReference type="EMBL" id="JABRWJ010000008">
    <property type="protein sequence ID" value="NRF70212.1"/>
    <property type="molecule type" value="Genomic_DNA"/>
</dbReference>